<dbReference type="SUPFAM" id="SSF47090">
    <property type="entry name" value="PGBD-like"/>
    <property type="match status" value="1"/>
</dbReference>
<feature type="domain" description="Peptidoglycan binding-like" evidence="1">
    <location>
        <begin position="9"/>
        <end position="64"/>
    </location>
</feature>
<dbReference type="InterPro" id="IPR036366">
    <property type="entry name" value="PGBDSf"/>
</dbReference>
<evidence type="ECO:0000259" key="1">
    <source>
        <dbReference type="Pfam" id="PF01471"/>
    </source>
</evidence>
<protein>
    <submittedName>
        <fullName evidence="3">Peptidoglycan binding domain protein</fullName>
    </submittedName>
</protein>
<evidence type="ECO:0000259" key="2">
    <source>
        <dbReference type="Pfam" id="PF11860"/>
    </source>
</evidence>
<gene>
    <name evidence="3" type="ORF">ALPR1_11640</name>
</gene>
<dbReference type="Pfam" id="PF01471">
    <property type="entry name" value="PG_binding_1"/>
    <property type="match status" value="1"/>
</dbReference>
<sequence length="274" mass="31098">MQFVKYRSRGAAVSFLQELLNKVGYSLNPSGYFDLTTDAAVKDFQQKHDLVVDGKVGVKTWTILISKTNPAGTIGNKFLSEQDLIDFSIKYELELAAVKAVNEVESSGIGFLVNGKPKILFEGHVFWRQLKSRGIDPNQLMHESNATILYRKWTKKHYLSGVSEYERLDQACRLGNDPRIKEAALASASWGSYQIMGYHATNLGYPSVPDFVEKMHENERQHLMAFGRFIKTYGCLAALQNKEWANFAQCYNGSGFAENKYDLKMKSAYQKYLE</sequence>
<dbReference type="HOGENOM" id="CLU_057859_1_0_10"/>
<dbReference type="Proteomes" id="UP000003919">
    <property type="component" value="Chromosome"/>
</dbReference>
<dbReference type="RefSeq" id="WP_008200714.1">
    <property type="nucleotide sequence ID" value="NZ_CM001023.1"/>
</dbReference>
<evidence type="ECO:0000313" key="4">
    <source>
        <dbReference type="Proteomes" id="UP000003919"/>
    </source>
</evidence>
<evidence type="ECO:0000313" key="3">
    <source>
        <dbReference type="EMBL" id="EAZ82867.1"/>
    </source>
</evidence>
<dbReference type="AlphaFoldDB" id="A3HSP9"/>
<dbReference type="EMBL" id="AAXU02000001">
    <property type="protein sequence ID" value="EAZ82867.1"/>
    <property type="molecule type" value="Genomic_DNA"/>
</dbReference>
<dbReference type="OrthoDB" id="1523598at2"/>
<dbReference type="STRING" id="388413.ALPR1_11640"/>
<dbReference type="InterPro" id="IPR002477">
    <property type="entry name" value="Peptidoglycan-bd-like"/>
</dbReference>
<dbReference type="Gene3D" id="1.10.101.10">
    <property type="entry name" value="PGBD-like superfamily/PGBD"/>
    <property type="match status" value="1"/>
</dbReference>
<proteinExistence type="predicted"/>
<accession>A3HSP9</accession>
<dbReference type="SUPFAM" id="SSF47240">
    <property type="entry name" value="Ferritin-like"/>
    <property type="match status" value="1"/>
</dbReference>
<name>A3HSP9_9BACT</name>
<comment type="caution">
    <text evidence="3">The sequence shown here is derived from an EMBL/GenBank/DDBJ whole genome shotgun (WGS) entry which is preliminary data.</text>
</comment>
<dbReference type="EMBL" id="CM001023">
    <property type="protein sequence ID" value="EAZ82867.1"/>
    <property type="molecule type" value="Genomic_DNA"/>
</dbReference>
<dbReference type="InterPro" id="IPR036365">
    <property type="entry name" value="PGBD-like_sf"/>
</dbReference>
<keyword evidence="4" id="KW-1185">Reference proteome</keyword>
<dbReference type="Pfam" id="PF11860">
    <property type="entry name" value="Muramidase"/>
    <property type="match status" value="1"/>
</dbReference>
<organism evidence="3 4">
    <name type="scientific">Algoriphagus machipongonensis</name>
    <dbReference type="NCBI Taxonomy" id="388413"/>
    <lineage>
        <taxon>Bacteria</taxon>
        <taxon>Pseudomonadati</taxon>
        <taxon>Bacteroidota</taxon>
        <taxon>Cytophagia</taxon>
        <taxon>Cytophagales</taxon>
        <taxon>Cyclobacteriaceae</taxon>
        <taxon>Algoriphagus</taxon>
    </lineage>
</organism>
<dbReference type="eggNOG" id="COG3409">
    <property type="taxonomic scope" value="Bacteria"/>
</dbReference>
<reference evidence="3 4" key="1">
    <citation type="journal article" date="2011" name="J. Bacteriol.">
        <title>Complete genome sequence of Algoriphagus sp. PR1, bacterial prey of a colony-forming choanoflagellate.</title>
        <authorList>
            <person name="Alegado R.A."/>
            <person name="Ferriera S."/>
            <person name="Nusbaum C."/>
            <person name="Young S.K."/>
            <person name="Zeng Q."/>
            <person name="Imamovic A."/>
            <person name="Fairclough S.R."/>
            <person name="King N."/>
        </authorList>
    </citation>
    <scope>NUCLEOTIDE SEQUENCE [LARGE SCALE GENOMIC DNA]</scope>
    <source>
        <strain evidence="3 4">PR1</strain>
    </source>
</reference>
<feature type="domain" description="N-acetylmuramidase" evidence="2">
    <location>
        <begin position="94"/>
        <end position="272"/>
    </location>
</feature>
<dbReference type="InterPro" id="IPR009078">
    <property type="entry name" value="Ferritin-like_SF"/>
</dbReference>
<dbReference type="InterPro" id="IPR024408">
    <property type="entry name" value="Muramidase"/>
</dbReference>